<feature type="compositionally biased region" description="Basic and acidic residues" evidence="1">
    <location>
        <begin position="9"/>
        <end position="23"/>
    </location>
</feature>
<name>A0A318J4E3_9NEIS</name>
<dbReference type="AlphaFoldDB" id="A0A318J4E3"/>
<accession>A0A318J4E3</accession>
<gene>
    <name evidence="2" type="ORF">DFR38_12049</name>
</gene>
<proteinExistence type="predicted"/>
<dbReference type="OrthoDB" id="8967383at2"/>
<feature type="region of interest" description="Disordered" evidence="1">
    <location>
        <begin position="1"/>
        <end position="24"/>
    </location>
</feature>
<reference evidence="2 3" key="1">
    <citation type="submission" date="2018-05" db="EMBL/GenBank/DDBJ databases">
        <title>Genomic Encyclopedia of Type Strains, Phase IV (KMG-IV): sequencing the most valuable type-strain genomes for metagenomic binning, comparative biology and taxonomic classification.</title>
        <authorList>
            <person name="Goeker M."/>
        </authorList>
    </citation>
    <scope>NUCLEOTIDE SEQUENCE [LARGE SCALE GENOMIC DNA]</scope>
    <source>
        <strain evidence="2 3">DSM 25134</strain>
    </source>
</reference>
<sequence>MNLYGQGMDDAHAGKQPSEEHCDQPYYMHGWNTGRRDYDLTGRMWRMATPVTRPL</sequence>
<dbReference type="RefSeq" id="WP_158527758.1">
    <property type="nucleotide sequence ID" value="NZ_LNQU01000010.1"/>
</dbReference>
<keyword evidence="3" id="KW-1185">Reference proteome</keyword>
<evidence type="ECO:0000256" key="1">
    <source>
        <dbReference type="SAM" id="MobiDB-lite"/>
    </source>
</evidence>
<protein>
    <submittedName>
        <fullName evidence="2">Uncharacterized protein</fullName>
    </submittedName>
</protein>
<dbReference type="Proteomes" id="UP000248395">
    <property type="component" value="Unassembled WGS sequence"/>
</dbReference>
<evidence type="ECO:0000313" key="2">
    <source>
        <dbReference type="EMBL" id="PXX42252.1"/>
    </source>
</evidence>
<evidence type="ECO:0000313" key="3">
    <source>
        <dbReference type="Proteomes" id="UP000248395"/>
    </source>
</evidence>
<comment type="caution">
    <text evidence="2">The sequence shown here is derived from an EMBL/GenBank/DDBJ whole genome shotgun (WGS) entry which is preliminary data.</text>
</comment>
<organism evidence="2 3">
    <name type="scientific">Aquitalea magnusonii</name>
    <dbReference type="NCBI Taxonomy" id="332411"/>
    <lineage>
        <taxon>Bacteria</taxon>
        <taxon>Pseudomonadati</taxon>
        <taxon>Pseudomonadota</taxon>
        <taxon>Betaproteobacteria</taxon>
        <taxon>Neisseriales</taxon>
        <taxon>Chromobacteriaceae</taxon>
        <taxon>Aquitalea</taxon>
    </lineage>
</organism>
<dbReference type="EMBL" id="QJKC01000020">
    <property type="protein sequence ID" value="PXX42252.1"/>
    <property type="molecule type" value="Genomic_DNA"/>
</dbReference>